<evidence type="ECO:0000256" key="1">
    <source>
        <dbReference type="ARBA" id="ARBA00004141"/>
    </source>
</evidence>
<dbReference type="GO" id="GO:0016020">
    <property type="term" value="C:membrane"/>
    <property type="evidence" value="ECO:0007669"/>
    <property type="project" value="UniProtKB-SubCell"/>
</dbReference>
<protein>
    <submittedName>
        <fullName evidence="7">RDD family protein</fullName>
    </submittedName>
</protein>
<evidence type="ECO:0000259" key="6">
    <source>
        <dbReference type="Pfam" id="PF06271"/>
    </source>
</evidence>
<keyword evidence="8" id="KW-1185">Reference proteome</keyword>
<evidence type="ECO:0000313" key="7">
    <source>
        <dbReference type="EMBL" id="OAM42522.1"/>
    </source>
</evidence>
<proteinExistence type="predicted"/>
<evidence type="ECO:0000313" key="8">
    <source>
        <dbReference type="Proteomes" id="UP000077726"/>
    </source>
</evidence>
<feature type="transmembrane region" description="Helical" evidence="5">
    <location>
        <begin position="46"/>
        <end position="64"/>
    </location>
</feature>
<feature type="transmembrane region" description="Helical" evidence="5">
    <location>
        <begin position="130"/>
        <end position="148"/>
    </location>
</feature>
<dbReference type="RefSeq" id="WP_064089843.1">
    <property type="nucleotide sequence ID" value="NZ_LXSQ01000017.1"/>
</dbReference>
<dbReference type="EMBL" id="LXSQ01000017">
    <property type="protein sequence ID" value="OAM42522.1"/>
    <property type="molecule type" value="Genomic_DNA"/>
</dbReference>
<organism evidence="7 8">
    <name type="scientific">Eikenella halliae</name>
    <dbReference type="NCBI Taxonomy" id="1795832"/>
    <lineage>
        <taxon>Bacteria</taxon>
        <taxon>Pseudomonadati</taxon>
        <taxon>Pseudomonadota</taxon>
        <taxon>Betaproteobacteria</taxon>
        <taxon>Neisseriales</taxon>
        <taxon>Neisseriaceae</taxon>
        <taxon>Eikenella</taxon>
    </lineage>
</organism>
<feature type="transmembrane region" description="Helical" evidence="5">
    <location>
        <begin position="102"/>
        <end position="124"/>
    </location>
</feature>
<gene>
    <name evidence="7" type="ORF">A7Q00_06835</name>
</gene>
<name>A0A1B6VY95_9NEIS</name>
<reference evidence="8" key="1">
    <citation type="submission" date="2016-05" db="EMBL/GenBank/DDBJ databases">
        <title>Draft genome of Corynebacterium afermentans subsp. afermentans LCDC 88199T.</title>
        <authorList>
            <person name="Bernier A.-M."/>
            <person name="Bernard K."/>
        </authorList>
    </citation>
    <scope>NUCLEOTIDE SEQUENCE [LARGE SCALE GENOMIC DNA]</scope>
    <source>
        <strain evidence="8">NML130454</strain>
    </source>
</reference>
<comment type="subcellular location">
    <subcellularLocation>
        <location evidence="1">Membrane</location>
        <topology evidence="1">Multi-pass membrane protein</topology>
    </subcellularLocation>
</comment>
<dbReference type="InterPro" id="IPR010432">
    <property type="entry name" value="RDD"/>
</dbReference>
<keyword evidence="2 5" id="KW-0812">Transmembrane</keyword>
<evidence type="ECO:0000256" key="3">
    <source>
        <dbReference type="ARBA" id="ARBA00022989"/>
    </source>
</evidence>
<evidence type="ECO:0000256" key="4">
    <source>
        <dbReference type="ARBA" id="ARBA00023136"/>
    </source>
</evidence>
<dbReference type="OrthoDB" id="5298807at2"/>
<evidence type="ECO:0000256" key="2">
    <source>
        <dbReference type="ARBA" id="ARBA00022692"/>
    </source>
</evidence>
<sequence>MSIPAPASFRRRFAALCYEALLLAAVTCVAFIPAAAANMALHTVPLLAETAVALIILAVWWGYFRLCWHSPRGQTLPMKVWRLQLQTPTGSRPSLRQLRLRFIWATVLLLLLPLASFGILRQLTPLPPRTVAGMALAWWILPIGFALIHPSRQFLYDYLAGTVLTGKGREEPLR</sequence>
<comment type="caution">
    <text evidence="7">The sequence shown here is derived from an EMBL/GenBank/DDBJ whole genome shotgun (WGS) entry which is preliminary data.</text>
</comment>
<evidence type="ECO:0000256" key="5">
    <source>
        <dbReference type="SAM" id="Phobius"/>
    </source>
</evidence>
<feature type="domain" description="RDD" evidence="6">
    <location>
        <begin position="7"/>
        <end position="161"/>
    </location>
</feature>
<keyword evidence="4 5" id="KW-0472">Membrane</keyword>
<dbReference type="STRING" id="1795832.A7Q00_06835"/>
<dbReference type="Proteomes" id="UP000077726">
    <property type="component" value="Unassembled WGS sequence"/>
</dbReference>
<dbReference type="Pfam" id="PF06271">
    <property type="entry name" value="RDD"/>
    <property type="match status" value="1"/>
</dbReference>
<keyword evidence="3 5" id="KW-1133">Transmembrane helix</keyword>
<dbReference type="AlphaFoldDB" id="A0A1B6VY95"/>
<accession>A0A1B6VY95</accession>